<dbReference type="Gene3D" id="3.30.1370.110">
    <property type="match status" value="1"/>
</dbReference>
<feature type="domain" description="Smr" evidence="2">
    <location>
        <begin position="112"/>
        <end position="202"/>
    </location>
</feature>
<dbReference type="PROSITE" id="PS50828">
    <property type="entry name" value="SMR"/>
    <property type="match status" value="1"/>
</dbReference>
<gene>
    <name evidence="3" type="ORF">GU920_07115</name>
</gene>
<evidence type="ECO:0000256" key="1">
    <source>
        <dbReference type="SAM" id="MobiDB-lite"/>
    </source>
</evidence>
<dbReference type="InterPro" id="IPR036063">
    <property type="entry name" value="Smr_dom_sf"/>
</dbReference>
<sequence length="204" mass="22792">MTRRRTLRPEEEELWQSVARTARPMHPRSKAAQNRVEGAVHPHPLAPEAKPAETEIPKAWLEPFRLGQKARVARGHDLAPSLGDALRAAPVQMDAKQHGRMIRGKLAPEARIDLHGMTLAEAHPELIRFVLNAQAAGLRLVLVITGKGKRAEDWGPIPQRMGALRHQVPQWLRMPPLGPVVLQVSEAHLKHGGAGAYYVYLRRR</sequence>
<evidence type="ECO:0000313" key="3">
    <source>
        <dbReference type="EMBL" id="NBE07299.1"/>
    </source>
</evidence>
<proteinExistence type="predicted"/>
<reference evidence="4" key="1">
    <citation type="submission" date="2020-01" db="EMBL/GenBank/DDBJ databases">
        <title>Sphingomonas sp. strain CSW-10.</title>
        <authorList>
            <person name="Chen W.-M."/>
        </authorList>
    </citation>
    <scope>NUCLEOTIDE SEQUENCE [LARGE SCALE GENOMIC DNA]</scope>
    <source>
        <strain evidence="4">CCP-1</strain>
    </source>
</reference>
<dbReference type="PANTHER" id="PTHR35562">
    <property type="entry name" value="DNA ENDONUCLEASE SMRA-RELATED"/>
    <property type="match status" value="1"/>
</dbReference>
<dbReference type="InterPro" id="IPR002625">
    <property type="entry name" value="Smr_dom"/>
</dbReference>
<dbReference type="Proteomes" id="UP001517376">
    <property type="component" value="Unassembled WGS sequence"/>
</dbReference>
<evidence type="ECO:0000259" key="2">
    <source>
        <dbReference type="PROSITE" id="PS50828"/>
    </source>
</evidence>
<dbReference type="EMBL" id="JAAATW010000001">
    <property type="protein sequence ID" value="NBE07299.1"/>
    <property type="molecule type" value="Genomic_DNA"/>
</dbReference>
<organism evidence="3 4">
    <name type="scientific">Paragemmobacter ruber</name>
    <dbReference type="NCBI Taxonomy" id="1985673"/>
    <lineage>
        <taxon>Bacteria</taxon>
        <taxon>Pseudomonadati</taxon>
        <taxon>Pseudomonadota</taxon>
        <taxon>Alphaproteobacteria</taxon>
        <taxon>Rhodobacterales</taxon>
        <taxon>Paracoccaceae</taxon>
        <taxon>Paragemmobacter</taxon>
    </lineage>
</organism>
<feature type="region of interest" description="Disordered" evidence="1">
    <location>
        <begin position="1"/>
        <end position="35"/>
    </location>
</feature>
<protein>
    <submittedName>
        <fullName evidence="3">DNA mismatch repair protein MutS</fullName>
    </submittedName>
</protein>
<name>A0ABW9Y470_9RHOB</name>
<dbReference type="Pfam" id="PF01713">
    <property type="entry name" value="Smr"/>
    <property type="match status" value="1"/>
</dbReference>
<evidence type="ECO:0000313" key="4">
    <source>
        <dbReference type="Proteomes" id="UP001517376"/>
    </source>
</evidence>
<keyword evidence="4" id="KW-1185">Reference proteome</keyword>
<accession>A0ABW9Y470</accession>
<dbReference type="PANTHER" id="PTHR35562:SF2">
    <property type="entry name" value="DNA ENDONUCLEASE SMRA-RELATED"/>
    <property type="match status" value="1"/>
</dbReference>
<comment type="caution">
    <text evidence="3">The sequence shown here is derived from an EMBL/GenBank/DDBJ whole genome shotgun (WGS) entry which is preliminary data.</text>
</comment>
<dbReference type="RefSeq" id="WP_161766222.1">
    <property type="nucleotide sequence ID" value="NZ_JAAATW010000001.1"/>
</dbReference>
<dbReference type="SMART" id="SM00463">
    <property type="entry name" value="SMR"/>
    <property type="match status" value="1"/>
</dbReference>
<dbReference type="SUPFAM" id="SSF160443">
    <property type="entry name" value="SMR domain-like"/>
    <property type="match status" value="1"/>
</dbReference>